<gene>
    <name evidence="3" type="ORF">DAPPUDRAFT_118526</name>
</gene>
<dbReference type="OrthoDB" id="6509703at2759"/>
<dbReference type="HOGENOM" id="CLU_434951_0_0_1"/>
<dbReference type="AlphaFoldDB" id="E9HVV5"/>
<feature type="transmembrane region" description="Helical" evidence="1">
    <location>
        <begin position="150"/>
        <end position="171"/>
    </location>
</feature>
<accession>E9HVV5</accession>
<protein>
    <recommendedName>
        <fullName evidence="2">Transposable element P transposase-like RNase H domain-containing protein</fullName>
    </recommendedName>
</protein>
<keyword evidence="1" id="KW-0472">Membrane</keyword>
<dbReference type="OMA" id="HITGCAT"/>
<dbReference type="PANTHER" id="PTHR47577:SF2">
    <property type="entry name" value="THAP DOMAIN CONTAINING 9"/>
    <property type="match status" value="1"/>
</dbReference>
<dbReference type="InParanoid" id="E9HVV5"/>
<dbReference type="Pfam" id="PF21787">
    <property type="entry name" value="TNP-like_RNaseH_N"/>
    <property type="match status" value="1"/>
</dbReference>
<evidence type="ECO:0000259" key="2">
    <source>
        <dbReference type="Pfam" id="PF21787"/>
    </source>
</evidence>
<dbReference type="Proteomes" id="UP000000305">
    <property type="component" value="Unassembled WGS sequence"/>
</dbReference>
<name>E9HVV5_DAPPU</name>
<proteinExistence type="predicted"/>
<sequence>MKSIKEESTEGDTWSCFMMDQMKNKTKKSKNGYRWDQEVIRQCMLHARSPGAYEYLRKSGMVILPSPKTLRSYLGSSTMEVGVTDIVKEAMRAKIEELGDGLGLHVNIALDEVAIKPNETYARHADKLLGHVDMAGIVKAKNKEKLANKLLTFAMNGLANSFSIIVGYFLVNKMKAEELGAVADNASTNTKMLKLINQDRILSHAIGGCTRSATQKKTSGFMGSKETISFMCKMIKWFEIHDVSNLTQGKYQRLPNKVPFYSSADARLKWVQDFLQWLINWEKSITDKPHFLTVETFTAIVITTKSTIAKISYLLDTAGFKFVLTRKFNSDSLERKFSALRQTNGGNYNMEAKAAIYGVEKLLRTGITYCAINCNVSLAREKQQRANKKFLRATSVKVPKKRALDVLLQLEAEKLAVLGMYDIQALPLQAHTFQALYGTDREHDDNLSTAMTAGFLLLVLEEREICVECKEGLRHINIKDPEADAVNTLNECLGIIKISIMLLIVLNVSDVTLDRGGLNIPSKEFVERMWTIYRFLEGTMKELLNTRKVREDLVTFLVPHITGCATFCCKRGKQLPPSSTHNERLAILVLWKFLSPILNCYLATATDCQMKAPIVSQNKISNRKYNTLT</sequence>
<organism evidence="3 4">
    <name type="scientific">Daphnia pulex</name>
    <name type="common">Water flea</name>
    <dbReference type="NCBI Taxonomy" id="6669"/>
    <lineage>
        <taxon>Eukaryota</taxon>
        <taxon>Metazoa</taxon>
        <taxon>Ecdysozoa</taxon>
        <taxon>Arthropoda</taxon>
        <taxon>Crustacea</taxon>
        <taxon>Branchiopoda</taxon>
        <taxon>Diplostraca</taxon>
        <taxon>Cladocera</taxon>
        <taxon>Anomopoda</taxon>
        <taxon>Daphniidae</taxon>
        <taxon>Daphnia</taxon>
    </lineage>
</organism>
<feature type="domain" description="Transposable element P transposase-like RNase H" evidence="2">
    <location>
        <begin position="80"/>
        <end position="179"/>
    </location>
</feature>
<dbReference type="EMBL" id="GL732875">
    <property type="protein sequence ID" value="EFX64126.1"/>
    <property type="molecule type" value="Genomic_DNA"/>
</dbReference>
<reference evidence="3 4" key="1">
    <citation type="journal article" date="2011" name="Science">
        <title>The ecoresponsive genome of Daphnia pulex.</title>
        <authorList>
            <person name="Colbourne J.K."/>
            <person name="Pfrender M.E."/>
            <person name="Gilbert D."/>
            <person name="Thomas W.K."/>
            <person name="Tucker A."/>
            <person name="Oakley T.H."/>
            <person name="Tokishita S."/>
            <person name="Aerts A."/>
            <person name="Arnold G.J."/>
            <person name="Basu M.K."/>
            <person name="Bauer D.J."/>
            <person name="Caceres C.E."/>
            <person name="Carmel L."/>
            <person name="Casola C."/>
            <person name="Choi J.H."/>
            <person name="Detter J.C."/>
            <person name="Dong Q."/>
            <person name="Dusheyko S."/>
            <person name="Eads B.D."/>
            <person name="Frohlich T."/>
            <person name="Geiler-Samerotte K.A."/>
            <person name="Gerlach D."/>
            <person name="Hatcher P."/>
            <person name="Jogdeo S."/>
            <person name="Krijgsveld J."/>
            <person name="Kriventseva E.V."/>
            <person name="Kultz D."/>
            <person name="Laforsch C."/>
            <person name="Lindquist E."/>
            <person name="Lopez J."/>
            <person name="Manak J.R."/>
            <person name="Muller J."/>
            <person name="Pangilinan J."/>
            <person name="Patwardhan R.P."/>
            <person name="Pitluck S."/>
            <person name="Pritham E.J."/>
            <person name="Rechtsteiner A."/>
            <person name="Rho M."/>
            <person name="Rogozin I.B."/>
            <person name="Sakarya O."/>
            <person name="Salamov A."/>
            <person name="Schaack S."/>
            <person name="Shapiro H."/>
            <person name="Shiga Y."/>
            <person name="Skalitzky C."/>
            <person name="Smith Z."/>
            <person name="Souvorov A."/>
            <person name="Sung W."/>
            <person name="Tang Z."/>
            <person name="Tsuchiya D."/>
            <person name="Tu H."/>
            <person name="Vos H."/>
            <person name="Wang M."/>
            <person name="Wolf Y.I."/>
            <person name="Yamagata H."/>
            <person name="Yamada T."/>
            <person name="Ye Y."/>
            <person name="Shaw J.R."/>
            <person name="Andrews J."/>
            <person name="Crease T.J."/>
            <person name="Tang H."/>
            <person name="Lucas S.M."/>
            <person name="Robertson H.M."/>
            <person name="Bork P."/>
            <person name="Koonin E.V."/>
            <person name="Zdobnov E.M."/>
            <person name="Grigoriev I.V."/>
            <person name="Lynch M."/>
            <person name="Boore J.L."/>
        </authorList>
    </citation>
    <scope>NUCLEOTIDE SEQUENCE [LARGE SCALE GENOMIC DNA]</scope>
</reference>
<keyword evidence="1" id="KW-1133">Transmembrane helix</keyword>
<dbReference type="KEGG" id="dpx:DAPPUDRAFT_118526"/>
<evidence type="ECO:0000313" key="4">
    <source>
        <dbReference type="Proteomes" id="UP000000305"/>
    </source>
</evidence>
<keyword evidence="4" id="KW-1185">Reference proteome</keyword>
<evidence type="ECO:0000256" key="1">
    <source>
        <dbReference type="SAM" id="Phobius"/>
    </source>
</evidence>
<keyword evidence="1" id="KW-0812">Transmembrane</keyword>
<dbReference type="InterPro" id="IPR048365">
    <property type="entry name" value="TNP-like_RNaseH_N"/>
</dbReference>
<evidence type="ECO:0000313" key="3">
    <source>
        <dbReference type="EMBL" id="EFX64126.1"/>
    </source>
</evidence>
<dbReference type="PANTHER" id="PTHR47577">
    <property type="entry name" value="THAP DOMAIN-CONTAINING PROTEIN 6"/>
    <property type="match status" value="1"/>
</dbReference>
<dbReference type="PhylomeDB" id="E9HVV5"/>